<dbReference type="EMBL" id="JTDF01016745">
    <property type="protein sequence ID" value="KAF8562828.1"/>
    <property type="molecule type" value="Genomic_DNA"/>
</dbReference>
<dbReference type="PANTHER" id="PTHR46127:SF1">
    <property type="entry name" value="CILIA- AND FLAGELLA-ASSOCIATED PROTEIN 65"/>
    <property type="match status" value="1"/>
</dbReference>
<proteinExistence type="predicted"/>
<gene>
    <name evidence="1" type="ORF">P879_11547</name>
</gene>
<sequence length="271" mass="30838">MLDVNMFQALCPVHITDASISCAQPEGENSQYEDTILLELVAIAYDLRQLEKPHLPANPHRVRLPTANEQHILNVPTFPDSFLVSGEHSAQPTPHRIRLPGYPVSLSHHLLDLGQIAFGARTRRLIHLVYSSTEENTNLPHSCVSRTVPSVYRFTLCTRVPEDTQFIEIKPNSGKIYPGQTVQLELTLTATSMPRFVDIQLQCQLFDENRELEYTQELKSWQRELERQQVEFVIAHPNKAQRRPPQSESATSFLMQVLLPKHGILHQSAPN</sequence>
<reference evidence="1 2" key="1">
    <citation type="submission" date="2019-07" db="EMBL/GenBank/DDBJ databases">
        <title>Annotation for the trematode Paragonimus westermani.</title>
        <authorList>
            <person name="Choi Y.-J."/>
        </authorList>
    </citation>
    <scope>NUCLEOTIDE SEQUENCE [LARGE SCALE GENOMIC DNA]</scope>
    <source>
        <strain evidence="1">180907_Pwestermani</strain>
    </source>
</reference>
<organism evidence="1 2">
    <name type="scientific">Paragonimus westermani</name>
    <dbReference type="NCBI Taxonomy" id="34504"/>
    <lineage>
        <taxon>Eukaryota</taxon>
        <taxon>Metazoa</taxon>
        <taxon>Spiralia</taxon>
        <taxon>Lophotrochozoa</taxon>
        <taxon>Platyhelminthes</taxon>
        <taxon>Trematoda</taxon>
        <taxon>Digenea</taxon>
        <taxon>Plagiorchiida</taxon>
        <taxon>Troglotremata</taxon>
        <taxon>Troglotrematidae</taxon>
        <taxon>Paragonimus</taxon>
    </lineage>
</organism>
<keyword evidence="2" id="KW-1185">Reference proteome</keyword>
<comment type="caution">
    <text evidence="1">The sequence shown here is derived from an EMBL/GenBank/DDBJ whole genome shotgun (WGS) entry which is preliminary data.</text>
</comment>
<dbReference type="Proteomes" id="UP000699462">
    <property type="component" value="Unassembled WGS sequence"/>
</dbReference>
<accession>A0A8T0D7V8</accession>
<evidence type="ECO:0000313" key="2">
    <source>
        <dbReference type="Proteomes" id="UP000699462"/>
    </source>
</evidence>
<protein>
    <submittedName>
        <fullName evidence="1">Uncharacterized protein</fullName>
    </submittedName>
</protein>
<dbReference type="InterPro" id="IPR052614">
    <property type="entry name" value="CFAP65"/>
</dbReference>
<name>A0A8T0D7V8_9TREM</name>
<dbReference type="OrthoDB" id="415597at2759"/>
<dbReference type="AlphaFoldDB" id="A0A8T0D7V8"/>
<evidence type="ECO:0000313" key="1">
    <source>
        <dbReference type="EMBL" id="KAF8562828.1"/>
    </source>
</evidence>
<dbReference type="PANTHER" id="PTHR46127">
    <property type="entry name" value="CILIA- AND FLAGELLA-ASSOCIATED PROTEIN 65"/>
    <property type="match status" value="1"/>
</dbReference>